<keyword evidence="4 6" id="KW-0472">Membrane</keyword>
<evidence type="ECO:0000313" key="9">
    <source>
        <dbReference type="Proteomes" id="UP001338125"/>
    </source>
</evidence>
<feature type="transmembrane region" description="Helical" evidence="6">
    <location>
        <begin position="52"/>
        <end position="68"/>
    </location>
</feature>
<gene>
    <name evidence="8" type="ORF">PT974_05838</name>
</gene>
<keyword evidence="3 6" id="KW-1133">Transmembrane helix</keyword>
<evidence type="ECO:0000256" key="2">
    <source>
        <dbReference type="ARBA" id="ARBA00022692"/>
    </source>
</evidence>
<reference evidence="8 9" key="1">
    <citation type="submission" date="2024-01" db="EMBL/GenBank/DDBJ databases">
        <title>Complete genome of Cladobotryum mycophilum ATHUM6906.</title>
        <authorList>
            <person name="Christinaki A.C."/>
            <person name="Myridakis A.I."/>
            <person name="Kouvelis V.N."/>
        </authorList>
    </citation>
    <scope>NUCLEOTIDE SEQUENCE [LARGE SCALE GENOMIC DNA]</scope>
    <source>
        <strain evidence="8 9">ATHUM6906</strain>
    </source>
</reference>
<dbReference type="PANTHER" id="PTHR37451:SF4">
    <property type="entry name" value="MARVEL DOMAIN-CONTAINING PROTEIN"/>
    <property type="match status" value="1"/>
</dbReference>
<evidence type="ECO:0000256" key="6">
    <source>
        <dbReference type="SAM" id="Phobius"/>
    </source>
</evidence>
<evidence type="ECO:0000256" key="1">
    <source>
        <dbReference type="ARBA" id="ARBA00004141"/>
    </source>
</evidence>
<feature type="compositionally biased region" description="Pro residues" evidence="5">
    <location>
        <begin position="276"/>
        <end position="287"/>
    </location>
</feature>
<feature type="compositionally biased region" description="Polar residues" evidence="5">
    <location>
        <begin position="226"/>
        <end position="237"/>
    </location>
</feature>
<feature type="transmembrane region" description="Helical" evidence="6">
    <location>
        <begin position="21"/>
        <end position="40"/>
    </location>
</feature>
<dbReference type="Pfam" id="PF01284">
    <property type="entry name" value="MARVEL"/>
    <property type="match status" value="1"/>
</dbReference>
<feature type="transmembrane region" description="Helical" evidence="6">
    <location>
        <begin position="154"/>
        <end position="178"/>
    </location>
</feature>
<evidence type="ECO:0000256" key="4">
    <source>
        <dbReference type="ARBA" id="ARBA00023136"/>
    </source>
</evidence>
<sequence>MQQPQEKPADDHILASPTWLLIVRILQSLLSLIILALAAALMHDAYLDEEGLALAIGLITWLAVKYIILSERLSVLRPFYNIIAILVIDGVLVILWLATFAAVAARRASFKFNVRVDGCFDDGSLFNSKTCFTKRQLMKRGVILFKSGQGMLSAIAGLGALVWLLFIASFAYTLWSFLQARKQGRFQFGGPQVTNQSFQMEPKVEQQYQQEQQLMQQQSGGPYQPQAETQYHPQPTEQYPVPYAPPQPAAYAPEQAAYGGGQYPVQQQQQYQPPYQGSPPPAAVSPP</sequence>
<organism evidence="8 9">
    <name type="scientific">Cladobotryum mycophilum</name>
    <dbReference type="NCBI Taxonomy" id="491253"/>
    <lineage>
        <taxon>Eukaryota</taxon>
        <taxon>Fungi</taxon>
        <taxon>Dikarya</taxon>
        <taxon>Ascomycota</taxon>
        <taxon>Pezizomycotina</taxon>
        <taxon>Sordariomycetes</taxon>
        <taxon>Hypocreomycetidae</taxon>
        <taxon>Hypocreales</taxon>
        <taxon>Hypocreaceae</taxon>
        <taxon>Cladobotryum</taxon>
    </lineage>
</organism>
<comment type="subcellular location">
    <subcellularLocation>
        <location evidence="1">Membrane</location>
        <topology evidence="1">Multi-pass membrane protein</topology>
    </subcellularLocation>
</comment>
<feature type="region of interest" description="Disordered" evidence="5">
    <location>
        <begin position="201"/>
        <end position="287"/>
    </location>
</feature>
<accession>A0ABR0SK51</accession>
<evidence type="ECO:0000256" key="3">
    <source>
        <dbReference type="ARBA" id="ARBA00022989"/>
    </source>
</evidence>
<evidence type="ECO:0000256" key="5">
    <source>
        <dbReference type="SAM" id="MobiDB-lite"/>
    </source>
</evidence>
<name>A0ABR0SK51_9HYPO</name>
<feature type="transmembrane region" description="Helical" evidence="6">
    <location>
        <begin position="80"/>
        <end position="105"/>
    </location>
</feature>
<feature type="domain" description="MARVEL" evidence="7">
    <location>
        <begin position="20"/>
        <end position="171"/>
    </location>
</feature>
<dbReference type="InterPro" id="IPR008253">
    <property type="entry name" value="Marvel"/>
</dbReference>
<feature type="compositionally biased region" description="Low complexity" evidence="5">
    <location>
        <begin position="249"/>
        <end position="275"/>
    </location>
</feature>
<dbReference type="Proteomes" id="UP001338125">
    <property type="component" value="Unassembled WGS sequence"/>
</dbReference>
<evidence type="ECO:0000259" key="7">
    <source>
        <dbReference type="Pfam" id="PF01284"/>
    </source>
</evidence>
<comment type="caution">
    <text evidence="8">The sequence shown here is derived from an EMBL/GenBank/DDBJ whole genome shotgun (WGS) entry which is preliminary data.</text>
</comment>
<dbReference type="EMBL" id="JAVFKD010000012">
    <property type="protein sequence ID" value="KAK5992434.1"/>
    <property type="molecule type" value="Genomic_DNA"/>
</dbReference>
<keyword evidence="9" id="KW-1185">Reference proteome</keyword>
<feature type="compositionally biased region" description="Low complexity" evidence="5">
    <location>
        <begin position="206"/>
        <end position="218"/>
    </location>
</feature>
<proteinExistence type="predicted"/>
<keyword evidence="2 6" id="KW-0812">Transmembrane</keyword>
<dbReference type="PANTHER" id="PTHR37451">
    <property type="entry name" value="MARVEL DOMAIN"/>
    <property type="match status" value="1"/>
</dbReference>
<protein>
    <recommendedName>
        <fullName evidence="7">MARVEL domain-containing protein</fullName>
    </recommendedName>
</protein>
<evidence type="ECO:0000313" key="8">
    <source>
        <dbReference type="EMBL" id="KAK5992434.1"/>
    </source>
</evidence>